<evidence type="ECO:0000256" key="1">
    <source>
        <dbReference type="SAM" id="MobiDB-lite"/>
    </source>
</evidence>
<feature type="compositionally biased region" description="Basic and acidic residues" evidence="1">
    <location>
        <begin position="48"/>
        <end position="64"/>
    </location>
</feature>
<name>A0A1M5SHQ2_9EURY</name>
<accession>A0A1M5SHQ2</accession>
<keyword evidence="4" id="KW-1185">Reference proteome</keyword>
<dbReference type="EMBL" id="FQWV01000006">
    <property type="protein sequence ID" value="SHH38122.1"/>
    <property type="molecule type" value="Genomic_DNA"/>
</dbReference>
<sequence length="64" mass="7681">MVETLYLLAVALLFIPWAYGLYALARDGKNRLLPLARRYLRGRRRLKRQSEADAEREEQERQLY</sequence>
<gene>
    <name evidence="3" type="ORF">SAMN05443636_2472</name>
</gene>
<dbReference type="STRING" id="43928.SAMN05443636_2472"/>
<evidence type="ECO:0000313" key="3">
    <source>
        <dbReference type="EMBL" id="SHH38122.1"/>
    </source>
</evidence>
<proteinExistence type="predicted"/>
<evidence type="ECO:0008006" key="5">
    <source>
        <dbReference type="Google" id="ProtNLM"/>
    </source>
</evidence>
<organism evidence="3 4">
    <name type="scientific">Halobaculum gomorrense</name>
    <dbReference type="NCBI Taxonomy" id="43928"/>
    <lineage>
        <taxon>Archaea</taxon>
        <taxon>Methanobacteriati</taxon>
        <taxon>Methanobacteriota</taxon>
        <taxon>Stenosarchaea group</taxon>
        <taxon>Halobacteria</taxon>
        <taxon>Halobacteriales</taxon>
        <taxon>Haloferacaceae</taxon>
        <taxon>Halobaculum</taxon>
    </lineage>
</organism>
<keyword evidence="2" id="KW-0472">Membrane</keyword>
<feature type="transmembrane region" description="Helical" evidence="2">
    <location>
        <begin position="6"/>
        <end position="25"/>
    </location>
</feature>
<dbReference type="RefSeq" id="WP_073309985.1">
    <property type="nucleotide sequence ID" value="NZ_FQWV01000006.1"/>
</dbReference>
<evidence type="ECO:0000256" key="2">
    <source>
        <dbReference type="SAM" id="Phobius"/>
    </source>
</evidence>
<dbReference type="Pfam" id="PF26027">
    <property type="entry name" value="DUF8005"/>
    <property type="match status" value="1"/>
</dbReference>
<dbReference type="InterPro" id="IPR058318">
    <property type="entry name" value="DUF8005"/>
</dbReference>
<evidence type="ECO:0000313" key="4">
    <source>
        <dbReference type="Proteomes" id="UP000184357"/>
    </source>
</evidence>
<keyword evidence="2" id="KW-0812">Transmembrane</keyword>
<reference evidence="3 4" key="1">
    <citation type="submission" date="2016-11" db="EMBL/GenBank/DDBJ databases">
        <authorList>
            <person name="Jaros S."/>
            <person name="Januszkiewicz K."/>
            <person name="Wedrychowicz H."/>
        </authorList>
    </citation>
    <scope>NUCLEOTIDE SEQUENCE [LARGE SCALE GENOMIC DNA]</scope>
    <source>
        <strain evidence="3 4">DSM 9297</strain>
    </source>
</reference>
<feature type="region of interest" description="Disordered" evidence="1">
    <location>
        <begin position="44"/>
        <end position="64"/>
    </location>
</feature>
<protein>
    <recommendedName>
        <fullName evidence="5">Cellulose biosynthesis protein BcsF</fullName>
    </recommendedName>
</protein>
<keyword evidence="2" id="KW-1133">Transmembrane helix</keyword>
<dbReference type="AlphaFoldDB" id="A0A1M5SHQ2"/>
<dbReference type="Proteomes" id="UP000184357">
    <property type="component" value="Unassembled WGS sequence"/>
</dbReference>